<dbReference type="RefSeq" id="WP_076398831.1">
    <property type="nucleotide sequence ID" value="NZ_FTOA01000001.1"/>
</dbReference>
<feature type="coiled-coil region" evidence="1">
    <location>
        <begin position="111"/>
        <end position="229"/>
    </location>
</feature>
<evidence type="ECO:0000256" key="1">
    <source>
        <dbReference type="SAM" id="Coils"/>
    </source>
</evidence>
<feature type="region of interest" description="Disordered" evidence="2">
    <location>
        <begin position="337"/>
        <end position="357"/>
    </location>
</feature>
<accession>A0A1N7IZD5</accession>
<dbReference type="EMBL" id="FTOA01000001">
    <property type="protein sequence ID" value="SIS42366.1"/>
    <property type="molecule type" value="Genomic_DNA"/>
</dbReference>
<gene>
    <name evidence="4" type="ORF">SAMN05421779_101791</name>
</gene>
<dbReference type="Proteomes" id="UP000185678">
    <property type="component" value="Unassembled WGS sequence"/>
</dbReference>
<organism evidence="4 5">
    <name type="scientific">Insolitispirillum peregrinum</name>
    <dbReference type="NCBI Taxonomy" id="80876"/>
    <lineage>
        <taxon>Bacteria</taxon>
        <taxon>Pseudomonadati</taxon>
        <taxon>Pseudomonadota</taxon>
        <taxon>Alphaproteobacteria</taxon>
        <taxon>Rhodospirillales</taxon>
        <taxon>Novispirillaceae</taxon>
        <taxon>Insolitispirillum</taxon>
    </lineage>
</organism>
<dbReference type="InterPro" id="IPR021104">
    <property type="entry name" value="KfrA_DNA-bd_N"/>
</dbReference>
<keyword evidence="1" id="KW-0175">Coiled coil</keyword>
<evidence type="ECO:0000256" key="2">
    <source>
        <dbReference type="SAM" id="MobiDB-lite"/>
    </source>
</evidence>
<proteinExistence type="predicted"/>
<dbReference type="AlphaFoldDB" id="A0A1N7IZD5"/>
<dbReference type="GO" id="GO:0003677">
    <property type="term" value="F:DNA binding"/>
    <property type="evidence" value="ECO:0007669"/>
    <property type="project" value="UniProtKB-KW"/>
</dbReference>
<sequence>MPSMPPEPAHSTEDRRNPPITTADVLVACRELAAAGEPVTRRSVREKLGRGSMTTIHNGVREYEHQQTPSLPPVELTPEDQQIITELGARALTIAAERVQHIHSEREALLLANAEATEARANDAIAAAEARIEEAQQQALIAENARQAAIAEKDKATASAAAAAERALRTEGQMEQLASRNAALTARLHDIEQELAVSKTRIELEIVGRRQAESELATATSTLAALRETQQAQAQAQAQTLAQIREALAAEQALRIEVTHQRDSSLAALEKQQHELAALTTTLSRMEATITSQEASIRQLSLDLASERDRVTQLTVIASSTEQHAAALRSLEETVAALASRTEKHPPKEASQNQQDQ</sequence>
<dbReference type="OrthoDB" id="583532at2"/>
<feature type="domain" description="KfrA N-terminal DNA-binding" evidence="3">
    <location>
        <begin position="22"/>
        <end position="138"/>
    </location>
</feature>
<evidence type="ECO:0000313" key="5">
    <source>
        <dbReference type="Proteomes" id="UP000185678"/>
    </source>
</evidence>
<evidence type="ECO:0000313" key="4">
    <source>
        <dbReference type="EMBL" id="SIS42366.1"/>
    </source>
</evidence>
<keyword evidence="5" id="KW-1185">Reference proteome</keyword>
<protein>
    <submittedName>
        <fullName evidence="4">Replication region DNA-binding N-term</fullName>
    </submittedName>
</protein>
<dbReference type="Pfam" id="PF11740">
    <property type="entry name" value="KfrA_N"/>
    <property type="match status" value="1"/>
</dbReference>
<evidence type="ECO:0000259" key="3">
    <source>
        <dbReference type="Pfam" id="PF11740"/>
    </source>
</evidence>
<reference evidence="4 5" key="1">
    <citation type="submission" date="2017-01" db="EMBL/GenBank/DDBJ databases">
        <authorList>
            <person name="Mah S.A."/>
            <person name="Swanson W.J."/>
            <person name="Moy G.W."/>
            <person name="Vacquier V.D."/>
        </authorList>
    </citation>
    <scope>NUCLEOTIDE SEQUENCE [LARGE SCALE GENOMIC DNA]</scope>
    <source>
        <strain evidence="4 5">DSM 11589</strain>
    </source>
</reference>
<keyword evidence="4" id="KW-0238">DNA-binding</keyword>
<name>A0A1N7IZD5_9PROT</name>
<feature type="region of interest" description="Disordered" evidence="2">
    <location>
        <begin position="1"/>
        <end position="21"/>
    </location>
</feature>